<dbReference type="SMART" id="SM01118">
    <property type="entry name" value="CYTH"/>
    <property type="match status" value="1"/>
</dbReference>
<evidence type="ECO:0000259" key="2">
    <source>
        <dbReference type="PROSITE" id="PS51708"/>
    </source>
</evidence>
<gene>
    <name evidence="3" type="ORF">J7S20_05980</name>
</gene>
<dbReference type="SMART" id="SM00880">
    <property type="entry name" value="CHAD"/>
    <property type="match status" value="1"/>
</dbReference>
<dbReference type="GO" id="GO:0050355">
    <property type="term" value="F:inorganic triphosphate phosphatase activity"/>
    <property type="evidence" value="ECO:0007669"/>
    <property type="project" value="InterPro"/>
</dbReference>
<dbReference type="PROSITE" id="PS51707">
    <property type="entry name" value="CYTH"/>
    <property type="match status" value="1"/>
</dbReference>
<dbReference type="SUPFAM" id="SSF55154">
    <property type="entry name" value="CYTH-like phosphatases"/>
    <property type="match status" value="1"/>
</dbReference>
<dbReference type="Proteomes" id="UP000676996">
    <property type="component" value="Unassembled WGS sequence"/>
</dbReference>
<dbReference type="GO" id="GO:0046872">
    <property type="term" value="F:metal ion binding"/>
    <property type="evidence" value="ECO:0007669"/>
    <property type="project" value="TreeGrafter"/>
</dbReference>
<dbReference type="InterPro" id="IPR007899">
    <property type="entry name" value="CHAD_dom"/>
</dbReference>
<feature type="domain" description="CHAD" evidence="2">
    <location>
        <begin position="219"/>
        <end position="485"/>
    </location>
</feature>
<comment type="caution">
    <text evidence="3">The sequence shown here is derived from an EMBL/GenBank/DDBJ whole genome shotgun (WGS) entry which is preliminary data.</text>
</comment>
<name>A0A8T4IIB7_9SPHN</name>
<evidence type="ECO:0000313" key="4">
    <source>
        <dbReference type="Proteomes" id="UP000676996"/>
    </source>
</evidence>
<dbReference type="InterPro" id="IPR039013">
    <property type="entry name" value="YgiF"/>
</dbReference>
<sequence>MTMHRTARASWPRELEIKLDLGIEDAGKLKKWLALRGSPECARQHSVYFDTPDRRLFASDLVLRIRSCGNGLVQTVKTLSPSAAGMFDRAEWEKRVASLAPVADDRITELILDPRMVAELASVFDIETARSRWMVGEQKALCLVVDEALIRADERQSAFCEVEVEIASGDATAGFALARKLDRVVPIRISVSSKAERGFRLLEPLRRGYPAESIALSPALTIREAFPQLIAACLRQYRLNETVLLDRHEPEAVHQARVALRRLRSVLALFGGMLDVRADRFDEMVRDLAREIGRLRDIDVAIGSSMFERHRDILGQRRTDAYARLVGVLRAPAARALPLDLIEWAGSRRNMLERLRTESDGPITGFATEALTRARNRLARRARHFSKLAPAKRHRVRIAAKHLRYASDSFASLFEYDHPRRTERFLRTLNRLQKELGKLNDLAVARAMLAELDGSNVPSGNARQAKRAGRRLQELLEAREFWTVA</sequence>
<dbReference type="PANTHER" id="PTHR39569:SF1">
    <property type="entry name" value="INORGANIC TRIPHOSPHATASE"/>
    <property type="match status" value="1"/>
</dbReference>
<dbReference type="EMBL" id="JAGRQC010000001">
    <property type="protein sequence ID" value="MBR0552049.1"/>
    <property type="molecule type" value="Genomic_DNA"/>
</dbReference>
<dbReference type="Gene3D" id="1.40.20.10">
    <property type="entry name" value="CHAD domain"/>
    <property type="match status" value="1"/>
</dbReference>
<feature type="domain" description="CYTH" evidence="1">
    <location>
        <begin position="14"/>
        <end position="205"/>
    </location>
</feature>
<dbReference type="AlphaFoldDB" id="A0A8T4IIB7"/>
<dbReference type="RefSeq" id="WP_284053303.1">
    <property type="nucleotide sequence ID" value="NZ_JAGRQC010000001.1"/>
</dbReference>
<evidence type="ECO:0000259" key="1">
    <source>
        <dbReference type="PROSITE" id="PS51707"/>
    </source>
</evidence>
<dbReference type="InterPro" id="IPR023577">
    <property type="entry name" value="CYTH_domain"/>
</dbReference>
<dbReference type="InterPro" id="IPR033469">
    <property type="entry name" value="CYTH-like_dom_sf"/>
</dbReference>
<protein>
    <submittedName>
        <fullName evidence="3">CHAD domain-containing protein</fullName>
    </submittedName>
</protein>
<accession>A0A8T4IIB7</accession>
<dbReference type="PROSITE" id="PS51708">
    <property type="entry name" value="CHAD"/>
    <property type="match status" value="1"/>
</dbReference>
<evidence type="ECO:0000313" key="3">
    <source>
        <dbReference type="EMBL" id="MBR0552049.1"/>
    </source>
</evidence>
<organism evidence="3 4">
    <name type="scientific">Stakelama marina</name>
    <dbReference type="NCBI Taxonomy" id="2826939"/>
    <lineage>
        <taxon>Bacteria</taxon>
        <taxon>Pseudomonadati</taxon>
        <taxon>Pseudomonadota</taxon>
        <taxon>Alphaproteobacteria</taxon>
        <taxon>Sphingomonadales</taxon>
        <taxon>Sphingomonadaceae</taxon>
        <taxon>Stakelama</taxon>
    </lineage>
</organism>
<proteinExistence type="predicted"/>
<dbReference type="Gene3D" id="2.40.320.10">
    <property type="entry name" value="Hypothetical Protein Pfu-838710-001"/>
    <property type="match status" value="1"/>
</dbReference>
<dbReference type="Pfam" id="PF01928">
    <property type="entry name" value="CYTH"/>
    <property type="match status" value="1"/>
</dbReference>
<dbReference type="Pfam" id="PF05235">
    <property type="entry name" value="CHAD"/>
    <property type="match status" value="1"/>
</dbReference>
<keyword evidence="4" id="KW-1185">Reference proteome</keyword>
<reference evidence="3" key="1">
    <citation type="submission" date="2021-04" db="EMBL/GenBank/DDBJ databases">
        <title>Ouciella asimina sp. nov., isolated from the surface seawater in the hydrothermal field of Okinawa Trough.</title>
        <authorList>
            <person name="Shuang W."/>
        </authorList>
    </citation>
    <scope>NUCLEOTIDE SEQUENCE</scope>
    <source>
        <strain evidence="3">LXI357</strain>
    </source>
</reference>
<dbReference type="InterPro" id="IPR038186">
    <property type="entry name" value="CHAD_dom_sf"/>
</dbReference>
<dbReference type="PANTHER" id="PTHR39569">
    <property type="entry name" value="INORGANIC TRIPHOSPHATASE"/>
    <property type="match status" value="1"/>
</dbReference>